<feature type="signal peptide" evidence="10">
    <location>
        <begin position="1"/>
        <end position="21"/>
    </location>
</feature>
<comment type="similarity">
    <text evidence="2 9">Belongs to the cytochrome P450 family.</text>
</comment>
<keyword evidence="5 9" id="KW-0560">Oxidoreductase</keyword>
<evidence type="ECO:0000256" key="8">
    <source>
        <dbReference type="PIRSR" id="PIRSR602401-1"/>
    </source>
</evidence>
<accession>A0A2I2G1C2</accession>
<comment type="caution">
    <text evidence="11">The sequence shown here is derived from an EMBL/GenBank/DDBJ whole genome shotgun (WGS) entry which is preliminary data.</text>
</comment>
<dbReference type="InterPro" id="IPR017972">
    <property type="entry name" value="Cyt_P450_CS"/>
</dbReference>
<evidence type="ECO:0000256" key="4">
    <source>
        <dbReference type="ARBA" id="ARBA00022723"/>
    </source>
</evidence>
<gene>
    <name evidence="11" type="ORF">P170DRAFT_218651</name>
</gene>
<evidence type="ECO:0000256" key="7">
    <source>
        <dbReference type="ARBA" id="ARBA00023033"/>
    </source>
</evidence>
<dbReference type="CDD" id="cd11065">
    <property type="entry name" value="CYP64-like"/>
    <property type="match status" value="1"/>
</dbReference>
<keyword evidence="4 8" id="KW-0479">Metal-binding</keyword>
<keyword evidence="7 9" id="KW-0503">Monooxygenase</keyword>
<dbReference type="InterPro" id="IPR002401">
    <property type="entry name" value="Cyt_P450_E_grp-I"/>
</dbReference>
<dbReference type="PANTHER" id="PTHR46300">
    <property type="entry name" value="P450, PUTATIVE (EUROFUNG)-RELATED-RELATED"/>
    <property type="match status" value="1"/>
</dbReference>
<evidence type="ECO:0000313" key="12">
    <source>
        <dbReference type="Proteomes" id="UP000234275"/>
    </source>
</evidence>
<comment type="cofactor">
    <cofactor evidence="1 8">
        <name>heme</name>
        <dbReference type="ChEBI" id="CHEBI:30413"/>
    </cofactor>
</comment>
<dbReference type="GO" id="GO:0020037">
    <property type="term" value="F:heme binding"/>
    <property type="evidence" value="ECO:0007669"/>
    <property type="project" value="InterPro"/>
</dbReference>
<dbReference type="GO" id="GO:0005506">
    <property type="term" value="F:iron ion binding"/>
    <property type="evidence" value="ECO:0007669"/>
    <property type="project" value="InterPro"/>
</dbReference>
<feature type="chain" id="PRO_5014172512" evidence="10">
    <location>
        <begin position="22"/>
        <end position="500"/>
    </location>
</feature>
<dbReference type="GO" id="GO:0016705">
    <property type="term" value="F:oxidoreductase activity, acting on paired donors, with incorporation or reduction of molecular oxygen"/>
    <property type="evidence" value="ECO:0007669"/>
    <property type="project" value="InterPro"/>
</dbReference>
<dbReference type="InterPro" id="IPR001128">
    <property type="entry name" value="Cyt_P450"/>
</dbReference>
<sequence>MNPITFISLAVSLLLGLQLWGWLSPRRSKLPLPPGPSFVSGPMPVNDIARTFQIWSRKFGPIVHFKLGGQNFIVLGTRRAAQDLLERRASIYSSRPPSKFLDNYLHKGLASAFMPYGPQWKLHRRLSSNLLSAKASNAYQYLQDVKSKQLLHGFLSSNDFSEAFLRYTSDVMFTLVYGKGRGSDDDDHKRLHQINEMAVFVLQKASYGMLLLDLFPYLDWLPKFLLTWRDKAHELHEKTKDVYTECSNIALQGDCWNWSHEARQRSEARELPWDVVCYSLGELYVAGIHTTKMVLEIMVMVCILQPDVMKKAQKELDSVVGADRIPSFSDIESLPYIRALVSELLRWRPISAIGVPHAVTQDDEYMGYFIPAGSTIIANQLGMNEDEAIFDNPRSFNPDRYLENPDLPVSAFGFGRRLCPGHHLARNSLHLVTARLLWAYDISPVDGKIGDPLNPASFKANFHARAPGQEKVIENESAVADRDEKAIMEKIKDKIRGVDS</sequence>
<protein>
    <submittedName>
        <fullName evidence="11">Cytochrome protein</fullName>
    </submittedName>
</protein>
<name>A0A2I2G1C2_9EURO</name>
<dbReference type="PRINTS" id="PR00463">
    <property type="entry name" value="EP450I"/>
</dbReference>
<dbReference type="PANTHER" id="PTHR46300:SF1">
    <property type="entry name" value="P450, PUTATIVE (EUROFUNG)-RELATED"/>
    <property type="match status" value="1"/>
</dbReference>
<dbReference type="RefSeq" id="XP_024701948.1">
    <property type="nucleotide sequence ID" value="XM_024842846.1"/>
</dbReference>
<dbReference type="PRINTS" id="PR00385">
    <property type="entry name" value="P450"/>
</dbReference>
<dbReference type="PROSITE" id="PS00086">
    <property type="entry name" value="CYTOCHROME_P450"/>
    <property type="match status" value="1"/>
</dbReference>
<dbReference type="GO" id="GO:0004497">
    <property type="term" value="F:monooxygenase activity"/>
    <property type="evidence" value="ECO:0007669"/>
    <property type="project" value="UniProtKB-KW"/>
</dbReference>
<keyword evidence="12" id="KW-1185">Reference proteome</keyword>
<dbReference type="OrthoDB" id="1470350at2759"/>
<evidence type="ECO:0000313" key="11">
    <source>
        <dbReference type="EMBL" id="PLB46646.1"/>
    </source>
</evidence>
<dbReference type="InterPro" id="IPR036396">
    <property type="entry name" value="Cyt_P450_sf"/>
</dbReference>
<organism evidence="11 12">
    <name type="scientific">Aspergillus steynii IBT 23096</name>
    <dbReference type="NCBI Taxonomy" id="1392250"/>
    <lineage>
        <taxon>Eukaryota</taxon>
        <taxon>Fungi</taxon>
        <taxon>Dikarya</taxon>
        <taxon>Ascomycota</taxon>
        <taxon>Pezizomycotina</taxon>
        <taxon>Eurotiomycetes</taxon>
        <taxon>Eurotiomycetidae</taxon>
        <taxon>Eurotiales</taxon>
        <taxon>Aspergillaceae</taxon>
        <taxon>Aspergillus</taxon>
        <taxon>Aspergillus subgen. Circumdati</taxon>
    </lineage>
</organism>
<keyword evidence="3 8" id="KW-0349">Heme</keyword>
<dbReference type="EMBL" id="MSFO01000006">
    <property type="protein sequence ID" value="PLB46646.1"/>
    <property type="molecule type" value="Genomic_DNA"/>
</dbReference>
<dbReference type="Proteomes" id="UP000234275">
    <property type="component" value="Unassembled WGS sequence"/>
</dbReference>
<dbReference type="STRING" id="1392250.A0A2I2G1C2"/>
<evidence type="ECO:0000256" key="1">
    <source>
        <dbReference type="ARBA" id="ARBA00001971"/>
    </source>
</evidence>
<evidence type="ECO:0000256" key="2">
    <source>
        <dbReference type="ARBA" id="ARBA00010617"/>
    </source>
</evidence>
<feature type="binding site" description="axial binding residue" evidence="8">
    <location>
        <position position="419"/>
    </location>
    <ligand>
        <name>heme</name>
        <dbReference type="ChEBI" id="CHEBI:30413"/>
    </ligand>
    <ligandPart>
        <name>Fe</name>
        <dbReference type="ChEBI" id="CHEBI:18248"/>
    </ligandPart>
</feature>
<dbReference type="AlphaFoldDB" id="A0A2I2G1C2"/>
<dbReference type="SUPFAM" id="SSF48264">
    <property type="entry name" value="Cytochrome P450"/>
    <property type="match status" value="1"/>
</dbReference>
<evidence type="ECO:0000256" key="9">
    <source>
        <dbReference type="RuleBase" id="RU000461"/>
    </source>
</evidence>
<evidence type="ECO:0000256" key="5">
    <source>
        <dbReference type="ARBA" id="ARBA00023002"/>
    </source>
</evidence>
<dbReference type="InterPro" id="IPR050364">
    <property type="entry name" value="Cytochrome_P450_fung"/>
</dbReference>
<dbReference type="Gene3D" id="1.10.630.10">
    <property type="entry name" value="Cytochrome P450"/>
    <property type="match status" value="1"/>
</dbReference>
<proteinExistence type="inferred from homology"/>
<evidence type="ECO:0000256" key="3">
    <source>
        <dbReference type="ARBA" id="ARBA00022617"/>
    </source>
</evidence>
<dbReference type="GeneID" id="36550545"/>
<dbReference type="Pfam" id="PF00067">
    <property type="entry name" value="p450"/>
    <property type="match status" value="1"/>
</dbReference>
<evidence type="ECO:0000256" key="10">
    <source>
        <dbReference type="SAM" id="SignalP"/>
    </source>
</evidence>
<keyword evidence="10" id="KW-0732">Signal</keyword>
<keyword evidence="6 8" id="KW-0408">Iron</keyword>
<evidence type="ECO:0000256" key="6">
    <source>
        <dbReference type="ARBA" id="ARBA00023004"/>
    </source>
</evidence>
<reference evidence="11 12" key="1">
    <citation type="submission" date="2016-12" db="EMBL/GenBank/DDBJ databases">
        <title>The genomes of Aspergillus section Nigri reveals drivers in fungal speciation.</title>
        <authorList>
            <consortium name="DOE Joint Genome Institute"/>
            <person name="Vesth T.C."/>
            <person name="Nybo J."/>
            <person name="Theobald S."/>
            <person name="Brandl J."/>
            <person name="Frisvad J.C."/>
            <person name="Nielsen K.F."/>
            <person name="Lyhne E.K."/>
            <person name="Kogle M.E."/>
            <person name="Kuo A."/>
            <person name="Riley R."/>
            <person name="Clum A."/>
            <person name="Nolan M."/>
            <person name="Lipzen A."/>
            <person name="Salamov A."/>
            <person name="Henrissat B."/>
            <person name="Wiebenga A."/>
            <person name="De Vries R.P."/>
            <person name="Grigoriev I.V."/>
            <person name="Mortensen U.H."/>
            <person name="Andersen M.R."/>
            <person name="Baker S.E."/>
        </authorList>
    </citation>
    <scope>NUCLEOTIDE SEQUENCE [LARGE SCALE GENOMIC DNA]</scope>
    <source>
        <strain evidence="11 12">IBT 23096</strain>
    </source>
</reference>
<dbReference type="VEuPathDB" id="FungiDB:P170DRAFT_218651"/>